<feature type="region of interest" description="Disordered" evidence="5">
    <location>
        <begin position="19"/>
        <end position="69"/>
    </location>
</feature>
<feature type="domain" description="G-patch" evidence="6">
    <location>
        <begin position="206"/>
        <end position="259"/>
    </location>
</feature>
<feature type="region of interest" description="Disordered" evidence="5">
    <location>
        <begin position="260"/>
        <end position="478"/>
    </location>
</feature>
<keyword evidence="4" id="KW-0507">mRNA processing</keyword>
<evidence type="ECO:0000313" key="7">
    <source>
        <dbReference type="EMBL" id="EOA80847.1"/>
    </source>
</evidence>
<dbReference type="InterPro" id="IPR026822">
    <property type="entry name" value="Spp2/MOS2_G-patch"/>
</dbReference>
<dbReference type="Proteomes" id="UP000016935">
    <property type="component" value="Unassembled WGS sequence"/>
</dbReference>
<comment type="function">
    <text evidence="4">Involved in spliceosome maturation and the first step of pre-mRNA splicing.</text>
</comment>
<evidence type="ECO:0000256" key="4">
    <source>
        <dbReference type="RuleBase" id="RU369096"/>
    </source>
</evidence>
<feature type="compositionally biased region" description="Basic and acidic residues" evidence="5">
    <location>
        <begin position="430"/>
        <end position="452"/>
    </location>
</feature>
<feature type="compositionally biased region" description="Basic and acidic residues" evidence="5">
    <location>
        <begin position="407"/>
        <end position="422"/>
    </location>
</feature>
<dbReference type="STRING" id="671987.R0JX53"/>
<feature type="region of interest" description="Disordered" evidence="5">
    <location>
        <begin position="128"/>
        <end position="152"/>
    </location>
</feature>
<keyword evidence="4" id="KW-0508">mRNA splicing</keyword>
<reference evidence="7 8" key="2">
    <citation type="journal article" date="2013" name="PLoS Genet.">
        <title>Comparative genome structure, secondary metabolite, and effector coding capacity across Cochliobolus pathogens.</title>
        <authorList>
            <person name="Condon B.J."/>
            <person name="Leng Y."/>
            <person name="Wu D."/>
            <person name="Bushley K.E."/>
            <person name="Ohm R.A."/>
            <person name="Otillar R."/>
            <person name="Martin J."/>
            <person name="Schackwitz W."/>
            <person name="Grimwood J."/>
            <person name="MohdZainudin N."/>
            <person name="Xue C."/>
            <person name="Wang R."/>
            <person name="Manning V.A."/>
            <person name="Dhillon B."/>
            <person name="Tu Z.J."/>
            <person name="Steffenson B.J."/>
            <person name="Salamov A."/>
            <person name="Sun H."/>
            <person name="Lowry S."/>
            <person name="LaButti K."/>
            <person name="Han J."/>
            <person name="Copeland A."/>
            <person name="Lindquist E."/>
            <person name="Barry K."/>
            <person name="Schmutz J."/>
            <person name="Baker S.E."/>
            <person name="Ciuffetti L.M."/>
            <person name="Grigoriev I.V."/>
            <person name="Zhong S."/>
            <person name="Turgeon B.G."/>
        </authorList>
    </citation>
    <scope>NUCLEOTIDE SEQUENCE [LARGE SCALE GENOMIC DNA]</scope>
    <source>
        <strain evidence="8">28A</strain>
    </source>
</reference>
<dbReference type="InterPro" id="IPR000467">
    <property type="entry name" value="G_patch_dom"/>
</dbReference>
<feature type="region of interest" description="Disordered" evidence="5">
    <location>
        <begin position="89"/>
        <end position="115"/>
    </location>
</feature>
<feature type="compositionally biased region" description="Basic and acidic residues" evidence="5">
    <location>
        <begin position="307"/>
        <end position="327"/>
    </location>
</feature>
<gene>
    <name evidence="7" type="ORF">SETTUDRAFT_143918</name>
</gene>
<name>R0JX53_EXST2</name>
<evidence type="ECO:0000313" key="8">
    <source>
        <dbReference type="Proteomes" id="UP000016935"/>
    </source>
</evidence>
<organism evidence="7 8">
    <name type="scientific">Exserohilum turcicum (strain 28A)</name>
    <name type="common">Northern leaf blight fungus</name>
    <name type="synonym">Setosphaeria turcica</name>
    <dbReference type="NCBI Taxonomy" id="671987"/>
    <lineage>
        <taxon>Eukaryota</taxon>
        <taxon>Fungi</taxon>
        <taxon>Dikarya</taxon>
        <taxon>Ascomycota</taxon>
        <taxon>Pezizomycotina</taxon>
        <taxon>Dothideomycetes</taxon>
        <taxon>Pleosporomycetidae</taxon>
        <taxon>Pleosporales</taxon>
        <taxon>Pleosporineae</taxon>
        <taxon>Pleosporaceae</taxon>
        <taxon>Exserohilum</taxon>
    </lineage>
</organism>
<dbReference type="GO" id="GO:0005681">
    <property type="term" value="C:spliceosomal complex"/>
    <property type="evidence" value="ECO:0007669"/>
    <property type="project" value="UniProtKB-UniRule"/>
</dbReference>
<feature type="compositionally biased region" description="Basic and acidic residues" evidence="5">
    <location>
        <begin position="460"/>
        <end position="478"/>
    </location>
</feature>
<dbReference type="PANTHER" id="PTHR15818">
    <property type="entry name" value="G PATCH AND KOW-CONTAINING"/>
    <property type="match status" value="1"/>
</dbReference>
<dbReference type="RefSeq" id="XP_008031455.1">
    <property type="nucleotide sequence ID" value="XM_008033264.1"/>
</dbReference>
<comment type="similarity">
    <text evidence="2 4">Belongs to the SPP2 family.</text>
</comment>
<dbReference type="PANTHER" id="PTHR15818:SF2">
    <property type="entry name" value="G-PATCH DOMAIN AND KOW MOTIFS-CONTAINING PROTEIN"/>
    <property type="match status" value="1"/>
</dbReference>
<keyword evidence="3 4" id="KW-0539">Nucleus</keyword>
<dbReference type="GO" id="GO:0003676">
    <property type="term" value="F:nucleic acid binding"/>
    <property type="evidence" value="ECO:0007669"/>
    <property type="project" value="InterPro"/>
</dbReference>
<evidence type="ECO:0000256" key="2">
    <source>
        <dbReference type="ARBA" id="ARBA00008576"/>
    </source>
</evidence>
<dbReference type="OrthoDB" id="5577072at2759"/>
<comment type="subcellular location">
    <subcellularLocation>
        <location evidence="1 4">Nucleus</location>
    </subcellularLocation>
</comment>
<dbReference type="HOGENOM" id="CLU_033338_1_0_1"/>
<keyword evidence="4" id="KW-0747">Spliceosome</keyword>
<evidence type="ECO:0000256" key="1">
    <source>
        <dbReference type="ARBA" id="ARBA00004123"/>
    </source>
</evidence>
<evidence type="ECO:0000259" key="6">
    <source>
        <dbReference type="PROSITE" id="PS50174"/>
    </source>
</evidence>
<feature type="compositionally biased region" description="Basic and acidic residues" evidence="5">
    <location>
        <begin position="334"/>
        <end position="382"/>
    </location>
</feature>
<evidence type="ECO:0000256" key="5">
    <source>
        <dbReference type="SAM" id="MobiDB-lite"/>
    </source>
</evidence>
<proteinExistence type="inferred from homology"/>
<dbReference type="GeneID" id="19396732"/>
<dbReference type="eggNOG" id="ENOG502RZY8">
    <property type="taxonomic scope" value="Eukaryota"/>
</dbReference>
<reference evidence="7 8" key="1">
    <citation type="journal article" date="2012" name="PLoS Pathog.">
        <title>Diverse lifestyles and strategies of plant pathogenesis encoded in the genomes of eighteen Dothideomycetes fungi.</title>
        <authorList>
            <person name="Ohm R.A."/>
            <person name="Feau N."/>
            <person name="Henrissat B."/>
            <person name="Schoch C.L."/>
            <person name="Horwitz B.A."/>
            <person name="Barry K.W."/>
            <person name="Condon B.J."/>
            <person name="Copeland A.C."/>
            <person name="Dhillon B."/>
            <person name="Glaser F."/>
            <person name="Hesse C.N."/>
            <person name="Kosti I."/>
            <person name="LaButti K."/>
            <person name="Lindquist E.A."/>
            <person name="Lucas S."/>
            <person name="Salamov A.A."/>
            <person name="Bradshaw R.E."/>
            <person name="Ciuffetti L."/>
            <person name="Hamelin R.C."/>
            <person name="Kema G.H.J."/>
            <person name="Lawrence C."/>
            <person name="Scott J.A."/>
            <person name="Spatafora J.W."/>
            <person name="Turgeon B.G."/>
            <person name="de Wit P.J.G.M."/>
            <person name="Zhong S."/>
            <person name="Goodwin S.B."/>
            <person name="Grigoriev I.V."/>
        </authorList>
    </citation>
    <scope>NUCLEOTIDE SEQUENCE [LARGE SCALE GENOMIC DNA]</scope>
    <source>
        <strain evidence="8">28A</strain>
    </source>
</reference>
<dbReference type="AlphaFoldDB" id="R0JX53"/>
<dbReference type="EMBL" id="KB908877">
    <property type="protein sequence ID" value="EOA80847.1"/>
    <property type="molecule type" value="Genomic_DNA"/>
</dbReference>
<dbReference type="Pfam" id="PF12656">
    <property type="entry name" value="G-patch_2"/>
    <property type="match status" value="1"/>
</dbReference>
<feature type="compositionally biased region" description="Acidic residues" evidence="5">
    <location>
        <begin position="129"/>
        <end position="151"/>
    </location>
</feature>
<accession>R0JX53</accession>
<sequence>MAAPKSGGFKMSLGALKAKPGLKASPAQKDNKKPKALLGDDEPDDSVKQQEITGWDVAEGGAVDAGGKKEKEQLRVIPVLPNRDWRAAARRKHLAKAPHQQAQNETVDEKQMEEPKMKFGLTVVQKDEIQEDGAAEAEAPEPMEVEQDNLTEQERLEKKALDALITGKSTDNDLVIPVQTEEEALRNDLDNAPEAPTLEAYEATPIEGFGAALLRGMGWKDGEAIGKNGPAAKPKEIKRRPALLGIGAKEEAAVGIELGEWGGGNGKGKGKKVAQSYNPVTLRNKHTGEMITEEELKAKLENQQLVQEEKPLKTKTKYEDNSEDERRRERRREKRDDRDRRRDRDDSDSYHDPERRRDKDRRREKDDHYHDSNNGRRDSERRREKRRDRSRSPDDAKEKRSHRDRYRSRSRDSKPKSSAADHRRNRSRSRSHDSDDRRKRRRERDYRHRDDDYNNEDDELRDRYERKNKKHRDDKYYK</sequence>
<dbReference type="GO" id="GO:0000398">
    <property type="term" value="P:mRNA splicing, via spliceosome"/>
    <property type="evidence" value="ECO:0007669"/>
    <property type="project" value="UniProtKB-UniRule"/>
</dbReference>
<keyword evidence="8" id="KW-1185">Reference proteome</keyword>
<evidence type="ECO:0000256" key="3">
    <source>
        <dbReference type="ARBA" id="ARBA00023242"/>
    </source>
</evidence>
<dbReference type="PROSITE" id="PS50174">
    <property type="entry name" value="G_PATCH"/>
    <property type="match status" value="1"/>
</dbReference>
<dbReference type="InterPro" id="IPR045166">
    <property type="entry name" value="Spp2-like"/>
</dbReference>
<protein>
    <recommendedName>
        <fullName evidence="4">Pre-mRNA-splicing factor</fullName>
    </recommendedName>
</protein>